<evidence type="ECO:0000256" key="1">
    <source>
        <dbReference type="SAM" id="Coils"/>
    </source>
</evidence>
<feature type="coiled-coil region" evidence="1">
    <location>
        <begin position="32"/>
        <end position="59"/>
    </location>
</feature>
<gene>
    <name evidence="4" type="ORF">IM816_11350</name>
</gene>
<keyword evidence="5" id="KW-1185">Reference proteome</keyword>
<feature type="region of interest" description="Disordered" evidence="2">
    <location>
        <begin position="61"/>
        <end position="90"/>
    </location>
</feature>
<feature type="compositionally biased region" description="Low complexity" evidence="2">
    <location>
        <begin position="74"/>
        <end position="86"/>
    </location>
</feature>
<dbReference type="Pfam" id="PF07396">
    <property type="entry name" value="Porin_O_P"/>
    <property type="match status" value="1"/>
</dbReference>
<evidence type="ECO:0000256" key="3">
    <source>
        <dbReference type="SAM" id="SignalP"/>
    </source>
</evidence>
<dbReference type="RefSeq" id="WP_250338160.1">
    <property type="nucleotide sequence ID" value="NZ_CP063231.1"/>
</dbReference>
<dbReference type="Proteomes" id="UP001056681">
    <property type="component" value="Chromosome"/>
</dbReference>
<proteinExistence type="predicted"/>
<protein>
    <submittedName>
        <fullName evidence="4">Porin</fullName>
    </submittedName>
</protein>
<dbReference type="EMBL" id="CP063231">
    <property type="protein sequence ID" value="URL57242.1"/>
    <property type="molecule type" value="Genomic_DNA"/>
</dbReference>
<evidence type="ECO:0000313" key="5">
    <source>
        <dbReference type="Proteomes" id="UP001056681"/>
    </source>
</evidence>
<organism evidence="4 5">
    <name type="scientific">Luteibacter flocculans</name>
    <dbReference type="NCBI Taxonomy" id="2780091"/>
    <lineage>
        <taxon>Bacteria</taxon>
        <taxon>Pseudomonadati</taxon>
        <taxon>Pseudomonadota</taxon>
        <taxon>Gammaproteobacteria</taxon>
        <taxon>Lysobacterales</taxon>
        <taxon>Rhodanobacteraceae</taxon>
        <taxon>Luteibacter</taxon>
    </lineage>
</organism>
<dbReference type="InterPro" id="IPR023614">
    <property type="entry name" value="Porin_dom_sf"/>
</dbReference>
<evidence type="ECO:0000256" key="2">
    <source>
        <dbReference type="SAM" id="MobiDB-lite"/>
    </source>
</evidence>
<name>A0ABY4SWZ9_9GAMM</name>
<evidence type="ECO:0000313" key="4">
    <source>
        <dbReference type="EMBL" id="URL57242.1"/>
    </source>
</evidence>
<accession>A0ABY4SWZ9</accession>
<keyword evidence="1" id="KW-0175">Coiled coil</keyword>
<reference evidence="4" key="1">
    <citation type="submission" date="2020-10" db="EMBL/GenBank/DDBJ databases">
        <title>Whole-genome sequence of Luteibacter sp. EIF3.</title>
        <authorList>
            <person name="Friedrich I."/>
            <person name="Hertel R."/>
            <person name="Daniel R."/>
        </authorList>
    </citation>
    <scope>NUCLEOTIDE SEQUENCE</scope>
    <source>
        <strain evidence="4">EIF3</strain>
    </source>
</reference>
<dbReference type="Gene3D" id="2.40.160.10">
    <property type="entry name" value="Porin"/>
    <property type="match status" value="1"/>
</dbReference>
<feature type="chain" id="PRO_5045425421" evidence="3">
    <location>
        <begin position="27"/>
        <end position="474"/>
    </location>
</feature>
<dbReference type="InterPro" id="IPR010870">
    <property type="entry name" value="Porin_O/P"/>
</dbReference>
<keyword evidence="3" id="KW-0732">Signal</keyword>
<feature type="signal peptide" evidence="3">
    <location>
        <begin position="1"/>
        <end position="26"/>
    </location>
</feature>
<sequence length="474" mass="50833">MTTRTSLPRATLAATLLAGTSPVCFATDDPPTAELLTRIEQQAAKIDELTARLAQLEKSMAANGAPRSDSGMTAAVASSPSAPARKASQDLAGNVRWKRSDAAPTFASDDGQHTFKPHGRLLMDFSRTHGSSHATRNLHGSEVANLRLGGEGAIGALGYRIEAEFANDSVALQPAYLSYNTTVAGNEATFYLGNFLKDLGTEGSSDLARVPFLLRNAAVAVARPFVSYFGMGTQVRVYGDRWHYTLSITGNAPKTGTSGKYSETVTYLTRAHINPWKTKNGFVHVGGWYYYESLGGGVSSIDTTMPLTAFNKLLMVSAGPVVDPTRDRGTGLELGGVHRSTWAIAEHGKRTIHTRHNGRVHRQGTSVAAGWMITGEAPGFSSRSGSWKAVKVANPVSSGGTGAFEVAGRIDHYDFTDAPGGGTGRSATMALNWYLNDWSRLMFNYIRWETNNRIGTMAGRDDGHSLALRAEVLL</sequence>